<dbReference type="KEGG" id="smul:SMUL_0998"/>
<dbReference type="RefSeq" id="WP_025344156.1">
    <property type="nucleotide sequence ID" value="NZ_CP007201.1"/>
</dbReference>
<organism evidence="1 2">
    <name type="scientific">Sulfurospirillum multivorans (strain DM 12446 / JCM 15788 / NBRC 109480)</name>
    <dbReference type="NCBI Taxonomy" id="1150621"/>
    <lineage>
        <taxon>Bacteria</taxon>
        <taxon>Pseudomonadati</taxon>
        <taxon>Campylobacterota</taxon>
        <taxon>Epsilonproteobacteria</taxon>
        <taxon>Campylobacterales</taxon>
        <taxon>Sulfurospirillaceae</taxon>
        <taxon>Sulfurospirillum</taxon>
    </lineage>
</organism>
<accession>A0AA86AKL8</accession>
<dbReference type="AlphaFoldDB" id="A0AA86AKL8"/>
<proteinExistence type="predicted"/>
<reference evidence="1 2" key="1">
    <citation type="journal article" date="2014" name="Environ. Microbiol.">
        <title>Insights into organohalide respiration and the versatile catabolism of Sulfurospirillum multivorans gained from comparative genomics and physiological studies.</title>
        <authorList>
            <person name="Goris T."/>
            <person name="Schubert T."/>
            <person name="Gadkari J."/>
            <person name="Wubet T."/>
            <person name="Tarkka M."/>
            <person name="Buscot F."/>
            <person name="Adrian L."/>
            <person name="Diekert G."/>
        </authorList>
    </citation>
    <scope>NUCLEOTIDE SEQUENCE [LARGE SCALE GENOMIC DNA]</scope>
    <source>
        <strain evidence="2">DM 12446 / JCM 15788 / NBRC 109480</strain>
    </source>
</reference>
<gene>
    <name evidence="1" type="ORF">SMUL_0998</name>
</gene>
<dbReference type="EMBL" id="CP007201">
    <property type="protein sequence ID" value="AHJ12264.1"/>
    <property type="molecule type" value="Genomic_DNA"/>
</dbReference>
<protein>
    <submittedName>
        <fullName evidence="1">Uncharacterized protein</fullName>
    </submittedName>
</protein>
<name>A0AA86AKL8_SULMK</name>
<evidence type="ECO:0000313" key="2">
    <source>
        <dbReference type="Proteomes" id="UP000019322"/>
    </source>
</evidence>
<sequence length="242" mass="28810">MDLLKKINIEYSQYKRLLYKKLTTYTMISIKNKVKSNKVIKDNFVVKINELVEIENPTLKDKQTIKNYAYMYKNTKVDWIGLELALINKMALQLNNEMYLLYVQSVKKFHSNYEFTLYGENLISNDLLKKYISKILKWCKKNYNRMSQIKKIEKLYNQKYYLDHKVEKGIKTRDEVNKINGAKRHQDSKTLVLKYALDLVAQSEKITIKTIKNILEQNNEKLGNTQISIYLRELKNEGLIDE</sequence>
<evidence type="ECO:0000313" key="1">
    <source>
        <dbReference type="EMBL" id="AHJ12264.1"/>
    </source>
</evidence>
<dbReference type="Proteomes" id="UP000019322">
    <property type="component" value="Chromosome"/>
</dbReference>